<dbReference type="SUPFAM" id="SSF52540">
    <property type="entry name" value="P-loop containing nucleoside triphosphate hydrolases"/>
    <property type="match status" value="1"/>
</dbReference>
<proteinExistence type="predicted"/>
<feature type="domain" description="Hda lid" evidence="1">
    <location>
        <begin position="178"/>
        <end position="241"/>
    </location>
</feature>
<dbReference type="Proteomes" id="UP000239539">
    <property type="component" value="Unassembled WGS sequence"/>
</dbReference>
<keyword evidence="3" id="KW-1185">Reference proteome</keyword>
<reference evidence="3" key="1">
    <citation type="journal article" date="2020" name="Int. J. Syst. Evol. Microbiol.">
        <title>Alteromonas alba sp. nov., a marine bacterium isolated from the seawater of the West Pacific Ocean.</title>
        <authorList>
            <person name="Sun C."/>
            <person name="Wu Y.-H."/>
            <person name="Xamxidin M."/>
            <person name="Cheng H."/>
            <person name="Xu X.-W."/>
        </authorList>
    </citation>
    <scope>NUCLEOTIDE SEQUENCE [LARGE SCALE GENOMIC DNA]</scope>
    <source>
        <strain evidence="3">9a2</strain>
    </source>
</reference>
<evidence type="ECO:0000313" key="2">
    <source>
        <dbReference type="EMBL" id="PRO69208.1"/>
    </source>
</evidence>
<evidence type="ECO:0000313" key="3">
    <source>
        <dbReference type="Proteomes" id="UP000239539"/>
    </source>
</evidence>
<comment type="caution">
    <text evidence="2">The sequence shown here is derived from an EMBL/GenBank/DDBJ whole genome shotgun (WGS) entry which is preliminary data.</text>
</comment>
<dbReference type="RefSeq" id="WP_105931415.1">
    <property type="nucleotide sequence ID" value="NZ_PVNO01000025.1"/>
</dbReference>
<dbReference type="InterPro" id="IPR027417">
    <property type="entry name" value="P-loop_NTPase"/>
</dbReference>
<gene>
    <name evidence="2" type="primary">hda</name>
    <name evidence="2" type="ORF">C6Y39_11770</name>
</gene>
<accession>A0ABX5CP76</accession>
<dbReference type="Gene3D" id="1.10.8.60">
    <property type="match status" value="1"/>
</dbReference>
<dbReference type="Pfam" id="PF22688">
    <property type="entry name" value="Hda_lid"/>
    <property type="match status" value="1"/>
</dbReference>
<protein>
    <submittedName>
        <fullName evidence="2">DnaA regulatory inactivator Hda</fullName>
    </submittedName>
</protein>
<dbReference type="PANTHER" id="PTHR30050">
    <property type="entry name" value="CHROMOSOMAL REPLICATION INITIATOR PROTEIN DNAA"/>
    <property type="match status" value="1"/>
</dbReference>
<sequence length="247" mass="27734">MQLPLPVTLPVDENFDSFVNTGNEEVVSILEQIAAGLPDWRESNELGPLSSLQLPLLTLLGSSATGKSHLLFATCHQLADKAVSHLYLNLNDYQSWSHDIFEGLENLSLIALDNIHAISGDMVWEEALFDLLNRVVETKRALVICTSHLGPSNPAFILPDLRSRLAWGVIYHVNQLDDAGREEAVRLRAEERGLKLSKQARQFLLHHSERDLKSLMSLLARLDTRSLQEQKRLSVAMVKRELDLGEQ</sequence>
<dbReference type="InterPro" id="IPR017788">
    <property type="entry name" value="Hda"/>
</dbReference>
<dbReference type="InterPro" id="IPR055199">
    <property type="entry name" value="Hda_lid"/>
</dbReference>
<dbReference type="PANTHER" id="PTHR30050:SF5">
    <property type="entry name" value="DNAA REGULATORY INACTIVATOR HDA"/>
    <property type="match status" value="1"/>
</dbReference>
<dbReference type="NCBIfam" id="TIGR03420">
    <property type="entry name" value="DnaA_homol_Hda"/>
    <property type="match status" value="1"/>
</dbReference>
<organism evidence="2 3">
    <name type="scientific">Alteromonas gracilis</name>
    <dbReference type="NCBI Taxonomy" id="1479524"/>
    <lineage>
        <taxon>Bacteria</taxon>
        <taxon>Pseudomonadati</taxon>
        <taxon>Pseudomonadota</taxon>
        <taxon>Gammaproteobacteria</taxon>
        <taxon>Alteromonadales</taxon>
        <taxon>Alteromonadaceae</taxon>
        <taxon>Alteromonas/Salinimonas group</taxon>
        <taxon>Alteromonas</taxon>
    </lineage>
</organism>
<evidence type="ECO:0000259" key="1">
    <source>
        <dbReference type="Pfam" id="PF22688"/>
    </source>
</evidence>
<dbReference type="Gene3D" id="3.40.50.300">
    <property type="entry name" value="P-loop containing nucleotide triphosphate hydrolases"/>
    <property type="match status" value="1"/>
</dbReference>
<dbReference type="EMBL" id="PVNO01000025">
    <property type="protein sequence ID" value="PRO69208.1"/>
    <property type="molecule type" value="Genomic_DNA"/>
</dbReference>
<name>A0ABX5CP76_9ALTE</name>